<feature type="compositionally biased region" description="Gly residues" evidence="1">
    <location>
        <begin position="371"/>
        <end position="380"/>
    </location>
</feature>
<feature type="compositionally biased region" description="Gly residues" evidence="1">
    <location>
        <begin position="430"/>
        <end position="441"/>
    </location>
</feature>
<name>A0ABS7N4Q5_9BACT</name>
<evidence type="ECO:0000313" key="5">
    <source>
        <dbReference type="Proteomes" id="UP000766609"/>
    </source>
</evidence>
<feature type="compositionally biased region" description="Low complexity" evidence="1">
    <location>
        <begin position="207"/>
        <end position="217"/>
    </location>
</feature>
<feature type="compositionally biased region" description="Gly residues" evidence="1">
    <location>
        <begin position="158"/>
        <end position="173"/>
    </location>
</feature>
<dbReference type="RefSeq" id="WP_222584031.1">
    <property type="nucleotide sequence ID" value="NZ_JAHVHP010000002.1"/>
</dbReference>
<accession>A0ABS7N4Q5</accession>
<feature type="region of interest" description="Disordered" evidence="1">
    <location>
        <begin position="487"/>
        <end position="522"/>
    </location>
</feature>
<dbReference type="Proteomes" id="UP000766609">
    <property type="component" value="Unassembled WGS sequence"/>
</dbReference>
<evidence type="ECO:0000256" key="1">
    <source>
        <dbReference type="SAM" id="MobiDB-lite"/>
    </source>
</evidence>
<sequence length="735" mass="72779">MRFRLSLLSIILIFSSYLLAGQTFAQCSSPVTYTNTGLHTFFVPAGVTSITIETWGAGGRGSTRISQTGRGSGGGGGAYSRSTISVSPGEQLAVFVGAGSTTEQPGESSWVARTEFESDAIVLAVGGQSGLDDSGGNDPGAGGSAALGIGDIRFSGGNGISRGGGENGGGGSSAGTSANGNNATTARPSGATAPSGGGNGGAGGPDTGNTSAGLPGQQPGGGGGGGERRGSGGPGFGGAGGDGQVVISYTCPTNGGTIIDDGAISGETVIEFNSDGTWTSPEGLVEFEVLVIGGGGGGGRSLYGGGGGAGGVIPQSFIDINLGPNPGLPAGTSFDIRIGDGGAGSTDFNSQGQDGESSIFAVGDPNFEIIAGGGGGGGSGTTTSDDGRDGVGPGASGGGARQDGNIGDAFDGSGNDGGEGNIQTALFGSSGTGGGGGGAGSAGVAGSIVGGNFFFPGLSNGGNGGNGLTVSGFPGVYGGGGGGNATDNPGSGGSGIGGNGNNNGTGGNGATNTGSGGGAGNVRGGNGGSGKVLIKYLNTRILPVEYLYINAEYNAPLRSGELSWATAKEWENDRFEIERSINNVTEWRKIGDVNGAGYSDAPVEYYFRDSELPVAGGNIFYRLKQVDFDGTYNYSKTTAIQVEGLKGNKSWRVYPNPTSGYPFQIGLLDPSSYRDEPISLRIISPTGLYHFIQVNDLRSMGSQVGDWLFNQPSGLYTLEIIWGENREYHKVILRR</sequence>
<reference evidence="4 5" key="1">
    <citation type="submission" date="2021-06" db="EMBL/GenBank/DDBJ databases">
        <title>44 bacteria genomes isolated from Dapeng, Shenzhen.</title>
        <authorList>
            <person name="Zheng W."/>
            <person name="Yu S."/>
            <person name="Huang Y."/>
        </authorList>
    </citation>
    <scope>NUCLEOTIDE SEQUENCE [LARGE SCALE GENOMIC DNA]</scope>
    <source>
        <strain evidence="4 5">DP5N14-6</strain>
    </source>
</reference>
<feature type="region of interest" description="Disordered" evidence="1">
    <location>
        <begin position="158"/>
        <end position="239"/>
    </location>
</feature>
<feature type="compositionally biased region" description="Low complexity" evidence="1">
    <location>
        <begin position="174"/>
        <end position="194"/>
    </location>
</feature>
<feature type="region of interest" description="Disordered" evidence="1">
    <location>
        <begin position="60"/>
        <end position="79"/>
    </location>
</feature>
<evidence type="ECO:0000259" key="3">
    <source>
        <dbReference type="Pfam" id="PF21722"/>
    </source>
</evidence>
<feature type="compositionally biased region" description="Gly residues" evidence="1">
    <location>
        <begin position="218"/>
        <end position="239"/>
    </location>
</feature>
<feature type="compositionally biased region" description="Gly residues" evidence="1">
    <location>
        <begin position="195"/>
        <end position="206"/>
    </location>
</feature>
<gene>
    <name evidence="4" type="ORF">KUV23_10055</name>
</gene>
<evidence type="ECO:0000313" key="4">
    <source>
        <dbReference type="EMBL" id="MBY5951317.1"/>
    </source>
</evidence>
<proteinExistence type="predicted"/>
<dbReference type="InterPro" id="IPR049304">
    <property type="entry name" value="Gly_rich_dom"/>
</dbReference>
<keyword evidence="2" id="KW-0732">Signal</keyword>
<feature type="chain" id="PRO_5047527794" description="Glycine-rich domain-containing protein" evidence="2">
    <location>
        <begin position="21"/>
        <end position="735"/>
    </location>
</feature>
<feature type="region of interest" description="Disordered" evidence="1">
    <location>
        <begin position="370"/>
        <end position="441"/>
    </location>
</feature>
<comment type="caution">
    <text evidence="4">The sequence shown here is derived from an EMBL/GenBank/DDBJ whole genome shotgun (WGS) entry which is preliminary data.</text>
</comment>
<organism evidence="4 5">
    <name type="scientific">Algoriphagus marincola</name>
    <dbReference type="NCBI Taxonomy" id="264027"/>
    <lineage>
        <taxon>Bacteria</taxon>
        <taxon>Pseudomonadati</taxon>
        <taxon>Bacteroidota</taxon>
        <taxon>Cytophagia</taxon>
        <taxon>Cytophagales</taxon>
        <taxon>Cyclobacteriaceae</taxon>
        <taxon>Algoriphagus</taxon>
    </lineage>
</organism>
<feature type="compositionally biased region" description="Gly residues" evidence="1">
    <location>
        <begin position="390"/>
        <end position="401"/>
    </location>
</feature>
<dbReference type="Pfam" id="PF21722">
    <property type="entry name" value="Gly_rich_2"/>
    <property type="match status" value="2"/>
</dbReference>
<keyword evidence="5" id="KW-1185">Reference proteome</keyword>
<protein>
    <recommendedName>
        <fullName evidence="3">Glycine-rich domain-containing protein</fullName>
    </recommendedName>
</protein>
<feature type="domain" description="Glycine-rich" evidence="3">
    <location>
        <begin position="36"/>
        <end position="249"/>
    </location>
</feature>
<dbReference type="EMBL" id="JAHVHP010000002">
    <property type="protein sequence ID" value="MBY5951317.1"/>
    <property type="molecule type" value="Genomic_DNA"/>
</dbReference>
<evidence type="ECO:0000256" key="2">
    <source>
        <dbReference type="SAM" id="SignalP"/>
    </source>
</evidence>
<feature type="signal peptide" evidence="2">
    <location>
        <begin position="1"/>
        <end position="20"/>
    </location>
</feature>
<feature type="domain" description="Glycine-rich" evidence="3">
    <location>
        <begin position="277"/>
        <end position="536"/>
    </location>
</feature>